<dbReference type="Pfam" id="PF06722">
    <property type="entry name" value="EryCIII-like_C"/>
    <property type="match status" value="1"/>
</dbReference>
<evidence type="ECO:0000313" key="3">
    <source>
        <dbReference type="Proteomes" id="UP000309133"/>
    </source>
</evidence>
<name>A0A4S4FLP3_9MICO</name>
<accession>A0A4S4FLP3</accession>
<dbReference type="GO" id="GO:0016758">
    <property type="term" value="F:hexosyltransferase activity"/>
    <property type="evidence" value="ECO:0007669"/>
    <property type="project" value="UniProtKB-ARBA"/>
</dbReference>
<feature type="domain" description="Erythromycin biosynthesis protein CIII-like C-terminal" evidence="1">
    <location>
        <begin position="247"/>
        <end position="351"/>
    </location>
</feature>
<comment type="caution">
    <text evidence="2">The sequence shown here is derived from an EMBL/GenBank/DDBJ whole genome shotgun (WGS) entry which is preliminary data.</text>
</comment>
<dbReference type="CDD" id="cd03784">
    <property type="entry name" value="GT1_Gtf-like"/>
    <property type="match status" value="1"/>
</dbReference>
<gene>
    <name evidence="2" type="ORF">E6C64_15965</name>
</gene>
<evidence type="ECO:0000313" key="2">
    <source>
        <dbReference type="EMBL" id="THG30126.1"/>
    </source>
</evidence>
<reference evidence="2 3" key="1">
    <citation type="submission" date="2019-04" db="EMBL/GenBank/DDBJ databases">
        <authorList>
            <person name="Jiang L."/>
        </authorList>
    </citation>
    <scope>NUCLEOTIDE SEQUENCE [LARGE SCALE GENOMIC DNA]</scope>
    <source>
        <strain evidence="2 3">YIM 131853</strain>
    </source>
</reference>
<keyword evidence="2" id="KW-0808">Transferase</keyword>
<evidence type="ECO:0000259" key="1">
    <source>
        <dbReference type="Pfam" id="PF06722"/>
    </source>
</evidence>
<dbReference type="InterPro" id="IPR010610">
    <property type="entry name" value="EryCIII-like_C"/>
</dbReference>
<dbReference type="InterPro" id="IPR002213">
    <property type="entry name" value="UDP_glucos_trans"/>
</dbReference>
<sequence length="373" mass="39776">MPTSLLFATWDGGGNVAPLLAIAAEAQRRGATVRVMGHAGQRGAVEAAGLRFEPYANAKPWSVTAPRSGLSADLGYAAVFADRGIGRDLIASLTREPADRVVVDGLLVGALSALRRRRVRYTILVHTLRSVMFRSLTSGPLGLVMTLRGHNPRSLYRRADAELIVTEQSLDPGSGRVPRTAHYTGAILPSIGRLRPDEVDPIVLVSLSTTYVAGQAELLQRIIEALAPRPVRTVVTTGPAVDPAALTVSENAVVRAYIPHTEALPRTSVVIGHGGHATTMLALAHGVPMLILPTNLSFDQPTIAHVVAANRLGRSLPKRASVEQIRAAFEDVLGSTEYRENAQQLGARMRAGDGLTAAVDLLLDDDRDDDESD</sequence>
<keyword evidence="3" id="KW-1185">Reference proteome</keyword>
<dbReference type="PANTHER" id="PTHR48050:SF13">
    <property type="entry name" value="STEROL 3-BETA-GLUCOSYLTRANSFERASE UGT80A2"/>
    <property type="match status" value="1"/>
</dbReference>
<organism evidence="2 3">
    <name type="scientific">Naasia lichenicola</name>
    <dbReference type="NCBI Taxonomy" id="2565933"/>
    <lineage>
        <taxon>Bacteria</taxon>
        <taxon>Bacillati</taxon>
        <taxon>Actinomycetota</taxon>
        <taxon>Actinomycetes</taxon>
        <taxon>Micrococcales</taxon>
        <taxon>Microbacteriaceae</taxon>
        <taxon>Naasia</taxon>
    </lineage>
</organism>
<dbReference type="EMBL" id="SSSM01000005">
    <property type="protein sequence ID" value="THG30126.1"/>
    <property type="molecule type" value="Genomic_DNA"/>
</dbReference>
<dbReference type="SUPFAM" id="SSF53756">
    <property type="entry name" value="UDP-Glycosyltransferase/glycogen phosphorylase"/>
    <property type="match status" value="1"/>
</dbReference>
<dbReference type="GO" id="GO:0017000">
    <property type="term" value="P:antibiotic biosynthetic process"/>
    <property type="evidence" value="ECO:0007669"/>
    <property type="project" value="UniProtKB-ARBA"/>
</dbReference>
<proteinExistence type="predicted"/>
<dbReference type="GO" id="GO:0008194">
    <property type="term" value="F:UDP-glycosyltransferase activity"/>
    <property type="evidence" value="ECO:0007669"/>
    <property type="project" value="InterPro"/>
</dbReference>
<dbReference type="RefSeq" id="WP_136428568.1">
    <property type="nucleotide sequence ID" value="NZ_SSSM01000005.1"/>
</dbReference>
<dbReference type="InterPro" id="IPR050426">
    <property type="entry name" value="Glycosyltransferase_28"/>
</dbReference>
<dbReference type="PANTHER" id="PTHR48050">
    <property type="entry name" value="STEROL 3-BETA-GLUCOSYLTRANSFERASE"/>
    <property type="match status" value="1"/>
</dbReference>
<protein>
    <submittedName>
        <fullName evidence="2">Glycosyltransferase</fullName>
    </submittedName>
</protein>
<dbReference type="Gene3D" id="3.40.50.2000">
    <property type="entry name" value="Glycogen Phosphorylase B"/>
    <property type="match status" value="2"/>
</dbReference>
<dbReference type="OrthoDB" id="6620093at2"/>
<dbReference type="Proteomes" id="UP000309133">
    <property type="component" value="Unassembled WGS sequence"/>
</dbReference>
<dbReference type="AlphaFoldDB" id="A0A4S4FLP3"/>